<dbReference type="EMBL" id="PPXF01000012">
    <property type="protein sequence ID" value="POH71092.1"/>
    <property type="molecule type" value="Genomic_DNA"/>
</dbReference>
<dbReference type="SUPFAM" id="SSF56784">
    <property type="entry name" value="HAD-like"/>
    <property type="match status" value="1"/>
</dbReference>
<dbReference type="Gene3D" id="3.30.1240.10">
    <property type="match status" value="1"/>
</dbReference>
<dbReference type="SFLD" id="SFLDS00003">
    <property type="entry name" value="Haloacid_Dehalogenase"/>
    <property type="match status" value="1"/>
</dbReference>
<evidence type="ECO:0000313" key="1">
    <source>
        <dbReference type="EMBL" id="POH71092.1"/>
    </source>
</evidence>
<proteinExistence type="predicted"/>
<protein>
    <submittedName>
        <fullName evidence="1">Cof-type HAD-IIB family hydrolase</fullName>
    </submittedName>
</protein>
<dbReference type="GO" id="GO:0005829">
    <property type="term" value="C:cytosol"/>
    <property type="evidence" value="ECO:0007669"/>
    <property type="project" value="TreeGrafter"/>
</dbReference>
<dbReference type="PANTHER" id="PTHR10000">
    <property type="entry name" value="PHOSPHOSERINE PHOSPHATASE"/>
    <property type="match status" value="1"/>
</dbReference>
<comment type="caution">
    <text evidence="1">The sequence shown here is derived from an EMBL/GenBank/DDBJ whole genome shotgun (WGS) entry which is preliminary data.</text>
</comment>
<dbReference type="PANTHER" id="PTHR10000:SF25">
    <property type="entry name" value="PHOSPHATASE YKRA-RELATED"/>
    <property type="match status" value="1"/>
</dbReference>
<evidence type="ECO:0000313" key="2">
    <source>
        <dbReference type="Proteomes" id="UP000237104"/>
    </source>
</evidence>
<dbReference type="AlphaFoldDB" id="A0A2S3ZPZ3"/>
<reference evidence="1 2" key="1">
    <citation type="submission" date="2018-01" db="EMBL/GenBank/DDBJ databases">
        <title>Cryobacterium sp. nov., from glaciers in China.</title>
        <authorList>
            <person name="Liu Q."/>
            <person name="Xin Y.-H."/>
        </authorList>
    </citation>
    <scope>NUCLEOTIDE SEQUENCE [LARGE SCALE GENOMIC DNA]</scope>
    <source>
        <strain evidence="1 2">TMB1-8</strain>
    </source>
</reference>
<dbReference type="OrthoDB" id="3180855at2"/>
<dbReference type="Pfam" id="PF08282">
    <property type="entry name" value="Hydrolase_3"/>
    <property type="match status" value="1"/>
</dbReference>
<dbReference type="RefSeq" id="WP_103429882.1">
    <property type="nucleotide sequence ID" value="NZ_PPXF01000012.1"/>
</dbReference>
<dbReference type="NCBIfam" id="TIGR00099">
    <property type="entry name" value="Cof-subfamily"/>
    <property type="match status" value="1"/>
</dbReference>
<keyword evidence="1" id="KW-0378">Hydrolase</keyword>
<accession>A0A2S3ZPZ3</accession>
<sequence length="285" mass="30211">MISPRIAFLDVDGTLIDSGEVIAPSTIEAVQTARANGHLVYLSTGRASVEIYAAIRDIGFDGAITAGGGFAEIGDELVISRTMPEDAVARMVGFYEESGYDFYLQSYDELFPSPGVRGRFAAYLDDDSERKGETRTDLASVTDADEHPALKAFADVRPLRYTGIAKSVFLAADLTAFDRVSEALSGDFHVITGTIPHLGKGSGEVTLDGVNKGTTLLQLLDKLGIDAASAIGIGDSTNDIEMLQVCGVGIAMGNATDTVKAHADEVTTSVLDDGVWNAFRRHGLI</sequence>
<organism evidence="1 2">
    <name type="scientific">Cryobacterium zongtaii</name>
    <dbReference type="NCBI Taxonomy" id="1259217"/>
    <lineage>
        <taxon>Bacteria</taxon>
        <taxon>Bacillati</taxon>
        <taxon>Actinomycetota</taxon>
        <taxon>Actinomycetes</taxon>
        <taxon>Micrococcales</taxon>
        <taxon>Microbacteriaceae</taxon>
        <taxon>Cryobacterium</taxon>
    </lineage>
</organism>
<gene>
    <name evidence="1" type="ORF">C3B59_02400</name>
</gene>
<dbReference type="SFLD" id="SFLDG01140">
    <property type="entry name" value="C2.B:_Phosphomannomutase_and_P"/>
    <property type="match status" value="1"/>
</dbReference>
<dbReference type="InterPro" id="IPR023214">
    <property type="entry name" value="HAD_sf"/>
</dbReference>
<dbReference type="GO" id="GO:0000287">
    <property type="term" value="F:magnesium ion binding"/>
    <property type="evidence" value="ECO:0007669"/>
    <property type="project" value="TreeGrafter"/>
</dbReference>
<dbReference type="Gene3D" id="3.40.50.1000">
    <property type="entry name" value="HAD superfamily/HAD-like"/>
    <property type="match status" value="1"/>
</dbReference>
<dbReference type="Proteomes" id="UP000237104">
    <property type="component" value="Unassembled WGS sequence"/>
</dbReference>
<name>A0A2S3ZPZ3_9MICO</name>
<dbReference type="InterPro" id="IPR000150">
    <property type="entry name" value="Cof"/>
</dbReference>
<dbReference type="GO" id="GO:0016791">
    <property type="term" value="F:phosphatase activity"/>
    <property type="evidence" value="ECO:0007669"/>
    <property type="project" value="TreeGrafter"/>
</dbReference>
<dbReference type="InterPro" id="IPR036412">
    <property type="entry name" value="HAD-like_sf"/>
</dbReference>